<dbReference type="Gene3D" id="3.40.395.10">
    <property type="entry name" value="Adenoviral Proteinase, Chain A"/>
    <property type="match status" value="1"/>
</dbReference>
<dbReference type="InterPro" id="IPR003653">
    <property type="entry name" value="Peptidase_C48_C"/>
</dbReference>
<dbReference type="PROSITE" id="PS50600">
    <property type="entry name" value="ULP_PROTEASE"/>
    <property type="match status" value="1"/>
</dbReference>
<keyword evidence="3" id="KW-0378">Hydrolase</keyword>
<evidence type="ECO:0000313" key="7">
    <source>
        <dbReference type="EMBL" id="KAJ2896901.1"/>
    </source>
</evidence>
<evidence type="ECO:0000256" key="4">
    <source>
        <dbReference type="ARBA" id="ARBA00022807"/>
    </source>
</evidence>
<keyword evidence="8" id="KW-1185">Reference proteome</keyword>
<dbReference type="Pfam" id="PF02902">
    <property type="entry name" value="Peptidase_C48"/>
    <property type="match status" value="1"/>
</dbReference>
<feature type="compositionally biased region" description="Basic and acidic residues" evidence="5">
    <location>
        <begin position="449"/>
        <end position="464"/>
    </location>
</feature>
<dbReference type="PANTHER" id="PTHR46468">
    <property type="entry name" value="SENTRIN-SPECIFIC PROTEASE 8"/>
    <property type="match status" value="1"/>
</dbReference>
<evidence type="ECO:0000256" key="5">
    <source>
        <dbReference type="SAM" id="MobiDB-lite"/>
    </source>
</evidence>
<dbReference type="GO" id="GO:0000338">
    <property type="term" value="P:protein deneddylation"/>
    <property type="evidence" value="ECO:0007669"/>
    <property type="project" value="TreeGrafter"/>
</dbReference>
<feature type="region of interest" description="Disordered" evidence="5">
    <location>
        <begin position="24"/>
        <end position="45"/>
    </location>
</feature>
<evidence type="ECO:0000256" key="3">
    <source>
        <dbReference type="ARBA" id="ARBA00022801"/>
    </source>
</evidence>
<reference evidence="7" key="1">
    <citation type="submission" date="2022-07" db="EMBL/GenBank/DDBJ databases">
        <title>Draft genome sequence of Zalerion maritima ATCC 34329, a (micro)plastics degrading marine fungus.</title>
        <authorList>
            <person name="Paco A."/>
            <person name="Goncalves M.F.M."/>
            <person name="Rocha-Santos T.A.P."/>
            <person name="Alves A."/>
        </authorList>
    </citation>
    <scope>NUCLEOTIDE SEQUENCE</scope>
    <source>
        <strain evidence="7">ATCC 34329</strain>
    </source>
</reference>
<feature type="compositionally biased region" description="Basic residues" evidence="5">
    <location>
        <begin position="470"/>
        <end position="480"/>
    </location>
</feature>
<dbReference type="EMBL" id="JAKWBI020000306">
    <property type="protein sequence ID" value="KAJ2896901.1"/>
    <property type="molecule type" value="Genomic_DNA"/>
</dbReference>
<gene>
    <name evidence="7" type="ORF">MKZ38_005106</name>
</gene>
<sequence>MSPEIRRKSSVVAAPQEGLAEMIRGMGSKAQVPETPSPATTGQGVFASTSQHHIDDDITFHLSLSPTPTRPSTTPMAPEHGSSPAPHSSLSAGGAQDRFPVPSHGGVNLTYRERDMLRDPEGWLNDSIIDWCTGLLLAQYFGSKPPRTLCLSSCLHFPQVAKLPLSVAWIVHPMVASKHWTLVLVRLPQNKARDDGAVFLLNSLSTIKAPVEKAQGIMDSCGIAGQVEVVPCPQQTNGHDCGLFVLHFVDMFLRQFEDNTRSLPFLNIPMKPFLVRTQFVSQLNTTAKSHPFDSFQLTDPPPPPLDFDKLKDNLDDFFQTSTKASATCIATKAVLDAQLRRGEDGEEAANQRLQSAFSAFGRMRPIANKDESKAARARIQQYMNDQEAAATESEIARHRLGFVRRAEGITAAVLGRVEHVLAQGREAMNSVAAAGTKEMPVENSLSDSVAKENGLETLGEDGRADATLSKRVKRKPSNYS</sequence>
<dbReference type="PANTHER" id="PTHR46468:SF1">
    <property type="entry name" value="SENTRIN-SPECIFIC PROTEASE 8"/>
    <property type="match status" value="1"/>
</dbReference>
<keyword evidence="4" id="KW-0788">Thiol protease</keyword>
<dbReference type="AlphaFoldDB" id="A0AAD5WP56"/>
<feature type="region of interest" description="Disordered" evidence="5">
    <location>
        <begin position="61"/>
        <end position="105"/>
    </location>
</feature>
<organism evidence="7 8">
    <name type="scientific">Zalerion maritima</name>
    <dbReference type="NCBI Taxonomy" id="339359"/>
    <lineage>
        <taxon>Eukaryota</taxon>
        <taxon>Fungi</taxon>
        <taxon>Dikarya</taxon>
        <taxon>Ascomycota</taxon>
        <taxon>Pezizomycotina</taxon>
        <taxon>Sordariomycetes</taxon>
        <taxon>Lulworthiomycetidae</taxon>
        <taxon>Lulworthiales</taxon>
        <taxon>Lulworthiaceae</taxon>
        <taxon>Zalerion</taxon>
    </lineage>
</organism>
<evidence type="ECO:0000256" key="1">
    <source>
        <dbReference type="ARBA" id="ARBA00005234"/>
    </source>
</evidence>
<feature type="compositionally biased region" description="Low complexity" evidence="5">
    <location>
        <begin position="62"/>
        <end position="75"/>
    </location>
</feature>
<dbReference type="GO" id="GO:0006508">
    <property type="term" value="P:proteolysis"/>
    <property type="evidence" value="ECO:0007669"/>
    <property type="project" value="UniProtKB-KW"/>
</dbReference>
<evidence type="ECO:0000313" key="8">
    <source>
        <dbReference type="Proteomes" id="UP001201980"/>
    </source>
</evidence>
<evidence type="ECO:0000256" key="2">
    <source>
        <dbReference type="ARBA" id="ARBA00022670"/>
    </source>
</evidence>
<feature type="domain" description="Ubiquitin-like protease family profile" evidence="6">
    <location>
        <begin position="107"/>
        <end position="252"/>
    </location>
</feature>
<dbReference type="Proteomes" id="UP001201980">
    <property type="component" value="Unassembled WGS sequence"/>
</dbReference>
<comment type="similarity">
    <text evidence="1">Belongs to the peptidase C48 family.</text>
</comment>
<feature type="region of interest" description="Disordered" evidence="5">
    <location>
        <begin position="435"/>
        <end position="480"/>
    </location>
</feature>
<proteinExistence type="inferred from homology"/>
<protein>
    <recommendedName>
        <fullName evidence="6">Ubiquitin-like protease family profile domain-containing protein</fullName>
    </recommendedName>
</protein>
<name>A0AAD5WP56_9PEZI</name>
<dbReference type="InterPro" id="IPR038765">
    <property type="entry name" value="Papain-like_cys_pep_sf"/>
</dbReference>
<accession>A0AAD5WP56</accession>
<keyword evidence="2" id="KW-0645">Protease</keyword>
<dbReference type="InterPro" id="IPR044613">
    <property type="entry name" value="Nep1/2-like"/>
</dbReference>
<dbReference type="GO" id="GO:0019784">
    <property type="term" value="F:deNEDDylase activity"/>
    <property type="evidence" value="ECO:0007669"/>
    <property type="project" value="InterPro"/>
</dbReference>
<dbReference type="GO" id="GO:0008234">
    <property type="term" value="F:cysteine-type peptidase activity"/>
    <property type="evidence" value="ECO:0007669"/>
    <property type="project" value="UniProtKB-KW"/>
</dbReference>
<dbReference type="SUPFAM" id="SSF54001">
    <property type="entry name" value="Cysteine proteinases"/>
    <property type="match status" value="1"/>
</dbReference>
<comment type="caution">
    <text evidence="7">The sequence shown here is derived from an EMBL/GenBank/DDBJ whole genome shotgun (WGS) entry which is preliminary data.</text>
</comment>
<evidence type="ECO:0000259" key="6">
    <source>
        <dbReference type="PROSITE" id="PS50600"/>
    </source>
</evidence>